<dbReference type="GO" id="GO:0032259">
    <property type="term" value="P:methylation"/>
    <property type="evidence" value="ECO:0007669"/>
    <property type="project" value="UniProtKB-KW"/>
</dbReference>
<dbReference type="SUPFAM" id="SSF53335">
    <property type="entry name" value="S-adenosyl-L-methionine-dependent methyltransferases"/>
    <property type="match status" value="1"/>
</dbReference>
<reference evidence="2 3" key="1">
    <citation type="submission" date="2023-07" db="EMBL/GenBank/DDBJ databases">
        <title>Sorghum-associated microbial communities from plants grown in Nebraska, USA.</title>
        <authorList>
            <person name="Schachtman D."/>
        </authorList>
    </citation>
    <scope>NUCLEOTIDE SEQUENCE [LARGE SCALE GENOMIC DNA]</scope>
    <source>
        <strain evidence="2 3">4099</strain>
    </source>
</reference>
<evidence type="ECO:0000313" key="2">
    <source>
        <dbReference type="EMBL" id="MDR7193792.1"/>
    </source>
</evidence>
<dbReference type="GO" id="GO:0008168">
    <property type="term" value="F:methyltransferase activity"/>
    <property type="evidence" value="ECO:0007669"/>
    <property type="project" value="UniProtKB-KW"/>
</dbReference>
<dbReference type="RefSeq" id="WP_310236382.1">
    <property type="nucleotide sequence ID" value="NZ_JAVDWO010000010.1"/>
</dbReference>
<gene>
    <name evidence="2" type="ORF">J2W68_002529</name>
</gene>
<evidence type="ECO:0000313" key="3">
    <source>
        <dbReference type="Proteomes" id="UP001256588"/>
    </source>
</evidence>
<dbReference type="InterPro" id="IPR029063">
    <property type="entry name" value="SAM-dependent_MTases_sf"/>
</dbReference>
<protein>
    <submittedName>
        <fullName evidence="2">SAM-dependent methyltransferase</fullName>
    </submittedName>
</protein>
<keyword evidence="3" id="KW-1185">Reference proteome</keyword>
<sequence>MHEQLRPDEKGATTSTEVYHDRLLDLQTIWWKRLLPVQAPFRFDLRRLKLGRTLDIGCGLGRLLTALPDDSVGVDHNPEFVRHARGVGCIAYTSDEFLQSKDATPDRFDALLLAHVAEHVDADTIDTILQTYLPFLRAGGAVHMVTPQEWGYRSDPTHLNFMDFQALSDIARRNSLAVERSYSFPFPRWCGRVFKYNEFHLHARKGAG</sequence>
<keyword evidence="2" id="KW-0808">Transferase</keyword>
<organism evidence="2 3">
    <name type="scientific">Luteimonas terrae</name>
    <dbReference type="NCBI Taxonomy" id="1530191"/>
    <lineage>
        <taxon>Bacteria</taxon>
        <taxon>Pseudomonadati</taxon>
        <taxon>Pseudomonadota</taxon>
        <taxon>Gammaproteobacteria</taxon>
        <taxon>Lysobacterales</taxon>
        <taxon>Lysobacteraceae</taxon>
        <taxon>Luteimonas</taxon>
    </lineage>
</organism>
<feature type="domain" description="Methyltransferase type 12" evidence="1">
    <location>
        <begin position="54"/>
        <end position="141"/>
    </location>
</feature>
<dbReference type="InterPro" id="IPR013217">
    <property type="entry name" value="Methyltransf_12"/>
</dbReference>
<name>A0ABU1XYE3_9GAMM</name>
<keyword evidence="2" id="KW-0489">Methyltransferase</keyword>
<dbReference type="CDD" id="cd02440">
    <property type="entry name" value="AdoMet_MTases"/>
    <property type="match status" value="1"/>
</dbReference>
<proteinExistence type="predicted"/>
<comment type="caution">
    <text evidence="2">The sequence shown here is derived from an EMBL/GenBank/DDBJ whole genome shotgun (WGS) entry which is preliminary data.</text>
</comment>
<accession>A0ABU1XYE3</accession>
<dbReference type="Pfam" id="PF08242">
    <property type="entry name" value="Methyltransf_12"/>
    <property type="match status" value="1"/>
</dbReference>
<dbReference type="Proteomes" id="UP001256588">
    <property type="component" value="Unassembled WGS sequence"/>
</dbReference>
<dbReference type="Gene3D" id="3.40.50.150">
    <property type="entry name" value="Vaccinia Virus protein VP39"/>
    <property type="match status" value="1"/>
</dbReference>
<dbReference type="EMBL" id="JAVDWO010000010">
    <property type="protein sequence ID" value="MDR7193792.1"/>
    <property type="molecule type" value="Genomic_DNA"/>
</dbReference>
<evidence type="ECO:0000259" key="1">
    <source>
        <dbReference type="Pfam" id="PF08242"/>
    </source>
</evidence>